<dbReference type="GO" id="GO:0032259">
    <property type="term" value="P:methylation"/>
    <property type="evidence" value="ECO:0007669"/>
    <property type="project" value="UniProtKB-KW"/>
</dbReference>
<evidence type="ECO:0000259" key="7">
    <source>
        <dbReference type="Pfam" id="PF00590"/>
    </source>
</evidence>
<dbReference type="PANTHER" id="PTHR46111">
    <property type="entry name" value="RIBOSOMAL RNA SMALL SUBUNIT METHYLTRANSFERASE I"/>
    <property type="match status" value="1"/>
</dbReference>
<keyword evidence="4" id="KW-0808">Transferase</keyword>
<evidence type="ECO:0000256" key="3">
    <source>
        <dbReference type="ARBA" id="ARBA00022603"/>
    </source>
</evidence>
<dbReference type="EMBL" id="JAEHOE010000024">
    <property type="protein sequence ID" value="KAG2495402.1"/>
    <property type="molecule type" value="Genomic_DNA"/>
</dbReference>
<feature type="domain" description="Tetrapyrrole methylase" evidence="7">
    <location>
        <begin position="161"/>
        <end position="282"/>
    </location>
</feature>
<gene>
    <name evidence="9" type="ORF">HYH03_006351</name>
</gene>
<evidence type="ECO:0000313" key="9">
    <source>
        <dbReference type="EMBL" id="KAG2495402.1"/>
    </source>
</evidence>
<keyword evidence="3" id="KW-0489">Methyltransferase</keyword>
<evidence type="ECO:0008006" key="11">
    <source>
        <dbReference type="Google" id="ProtNLM"/>
    </source>
</evidence>
<reference evidence="9" key="1">
    <citation type="journal article" date="2020" name="bioRxiv">
        <title>Comparative genomics of Chlamydomonas.</title>
        <authorList>
            <person name="Craig R.J."/>
            <person name="Hasan A.R."/>
            <person name="Ness R.W."/>
            <person name="Keightley P.D."/>
        </authorList>
    </citation>
    <scope>NUCLEOTIDE SEQUENCE</scope>
    <source>
        <strain evidence="9">CCAP 11/70</strain>
    </source>
</reference>
<dbReference type="SUPFAM" id="SSF53790">
    <property type="entry name" value="Tetrapyrrole methylase"/>
    <property type="match status" value="1"/>
</dbReference>
<keyword evidence="2" id="KW-0698">rRNA processing</keyword>
<dbReference type="Gene3D" id="3.40.1010.10">
    <property type="entry name" value="Cobalt-precorrin-4 Transmethylase, Domain 1"/>
    <property type="match status" value="2"/>
</dbReference>
<name>A0A836C107_9CHLO</name>
<dbReference type="InterPro" id="IPR035996">
    <property type="entry name" value="4pyrrol_Methylase_sf"/>
</dbReference>
<dbReference type="Pfam" id="PF00590">
    <property type="entry name" value="TP_methylase"/>
    <property type="match status" value="1"/>
</dbReference>
<dbReference type="Pfam" id="PF23016">
    <property type="entry name" value="RsmI_C"/>
    <property type="match status" value="1"/>
</dbReference>
<dbReference type="InterPro" id="IPR018063">
    <property type="entry name" value="SAM_MeTrfase_RsmI_CS"/>
</dbReference>
<feature type="region of interest" description="Disordered" evidence="6">
    <location>
        <begin position="62"/>
        <end position="86"/>
    </location>
</feature>
<evidence type="ECO:0000256" key="2">
    <source>
        <dbReference type="ARBA" id="ARBA00022552"/>
    </source>
</evidence>
<dbReference type="AlphaFoldDB" id="A0A836C107"/>
<dbReference type="InterPro" id="IPR008189">
    <property type="entry name" value="rRNA_ssu_MeTfrase_I"/>
</dbReference>
<evidence type="ECO:0000256" key="5">
    <source>
        <dbReference type="ARBA" id="ARBA00022691"/>
    </source>
</evidence>
<evidence type="ECO:0000256" key="6">
    <source>
        <dbReference type="SAM" id="MobiDB-lite"/>
    </source>
</evidence>
<keyword evidence="10" id="KW-1185">Reference proteome</keyword>
<dbReference type="InterPro" id="IPR000878">
    <property type="entry name" value="4pyrrol_Mease"/>
</dbReference>
<dbReference type="PANTHER" id="PTHR46111:SF1">
    <property type="entry name" value="RIBOSOMAL RNA SMALL SUBUNIT METHYLTRANSFERASE I"/>
    <property type="match status" value="1"/>
</dbReference>
<evidence type="ECO:0000313" key="10">
    <source>
        <dbReference type="Proteomes" id="UP000612055"/>
    </source>
</evidence>
<organism evidence="9 10">
    <name type="scientific">Edaphochlamys debaryana</name>
    <dbReference type="NCBI Taxonomy" id="47281"/>
    <lineage>
        <taxon>Eukaryota</taxon>
        <taxon>Viridiplantae</taxon>
        <taxon>Chlorophyta</taxon>
        <taxon>core chlorophytes</taxon>
        <taxon>Chlorophyceae</taxon>
        <taxon>CS clade</taxon>
        <taxon>Chlamydomonadales</taxon>
        <taxon>Chlamydomonadales incertae sedis</taxon>
        <taxon>Edaphochlamys</taxon>
    </lineage>
</organism>
<sequence>MLLSWVPLPRSASANTAARQPACSRRPRTPLFERSDTCRRPLLTAANTAGLADATADLREGLADDGGDALTPAVDPHPDAAAGPGPGSLGLRAAGLPAALPPLRDRDGPLPPGLYVIPTPIGNLGDITLRAASTLARVSLLLAEDTRHTRKLLNHLPVGLVSDAGMPGISDPGSVVVAAAVAAGCPVTVLPGPCALVAALVGSGLPTEAFTFAGFLPAKSGARRLALERLASLPGTLVLYSPPHGLVATLREAAAVLGGGRRCCMARELSKLHEEFFRSTLDGALREFGEGGARVARGEIVLLIEGTAGGTDGGGGGASGSRSDPAAVERVLRELIAGGTPVSSAVKEVMADLGANRKAAYALALRISTELERGF</sequence>
<dbReference type="GO" id="GO:0006364">
    <property type="term" value="P:rRNA processing"/>
    <property type="evidence" value="ECO:0007669"/>
    <property type="project" value="UniProtKB-KW"/>
</dbReference>
<dbReference type="InterPro" id="IPR014776">
    <property type="entry name" value="4pyrrole_Mease_sub2"/>
</dbReference>
<dbReference type="OrthoDB" id="289942at2759"/>
<dbReference type="GO" id="GO:0008168">
    <property type="term" value="F:methyltransferase activity"/>
    <property type="evidence" value="ECO:0007669"/>
    <property type="project" value="UniProtKB-KW"/>
</dbReference>
<dbReference type="PROSITE" id="PS01296">
    <property type="entry name" value="RSMI"/>
    <property type="match status" value="1"/>
</dbReference>
<feature type="domain" description="RsmI HTH" evidence="8">
    <location>
        <begin position="324"/>
        <end position="366"/>
    </location>
</feature>
<dbReference type="Proteomes" id="UP000612055">
    <property type="component" value="Unassembled WGS sequence"/>
</dbReference>
<accession>A0A836C107</accession>
<dbReference type="Gene3D" id="3.30.950.10">
    <property type="entry name" value="Methyltransferase, Cobalt-precorrin-4 Transmethylase, Domain 2"/>
    <property type="match status" value="1"/>
</dbReference>
<evidence type="ECO:0000256" key="1">
    <source>
        <dbReference type="ARBA" id="ARBA00022490"/>
    </source>
</evidence>
<protein>
    <recommendedName>
        <fullName evidence="11">Tetrapyrrole methylase domain-containing protein</fullName>
    </recommendedName>
</protein>
<evidence type="ECO:0000256" key="4">
    <source>
        <dbReference type="ARBA" id="ARBA00022679"/>
    </source>
</evidence>
<keyword evidence="1" id="KW-0963">Cytoplasm</keyword>
<evidence type="ECO:0000259" key="8">
    <source>
        <dbReference type="Pfam" id="PF23016"/>
    </source>
</evidence>
<dbReference type="InterPro" id="IPR053910">
    <property type="entry name" value="RsmI_HTH"/>
</dbReference>
<keyword evidence="5" id="KW-0949">S-adenosyl-L-methionine</keyword>
<proteinExistence type="predicted"/>
<dbReference type="InterPro" id="IPR014777">
    <property type="entry name" value="4pyrrole_Mease_sub1"/>
</dbReference>
<comment type="caution">
    <text evidence="9">The sequence shown here is derived from an EMBL/GenBank/DDBJ whole genome shotgun (WGS) entry which is preliminary data.</text>
</comment>
<dbReference type="CDD" id="cd11648">
    <property type="entry name" value="RsmI"/>
    <property type="match status" value="1"/>
</dbReference>